<dbReference type="AlphaFoldDB" id="A0A0K2U380"/>
<protein>
    <submittedName>
        <fullName evidence="1">Uncharacterized protein</fullName>
    </submittedName>
</protein>
<evidence type="ECO:0000313" key="1">
    <source>
        <dbReference type="EMBL" id="CDW32367.1"/>
    </source>
</evidence>
<proteinExistence type="predicted"/>
<accession>A0A0K2U380</accession>
<organism evidence="1">
    <name type="scientific">Lepeophtheirus salmonis</name>
    <name type="common">Salmon louse</name>
    <name type="synonym">Caligus salmonis</name>
    <dbReference type="NCBI Taxonomy" id="72036"/>
    <lineage>
        <taxon>Eukaryota</taxon>
        <taxon>Metazoa</taxon>
        <taxon>Ecdysozoa</taxon>
        <taxon>Arthropoda</taxon>
        <taxon>Crustacea</taxon>
        <taxon>Multicrustacea</taxon>
        <taxon>Hexanauplia</taxon>
        <taxon>Copepoda</taxon>
        <taxon>Siphonostomatoida</taxon>
        <taxon>Caligidae</taxon>
        <taxon>Lepeophtheirus</taxon>
    </lineage>
</organism>
<sequence>RRRLANKNYPALNISHTEYIPHIFLIYPCQTTSATSSSRLAPSAPESKNPTATFFQSSCIYTFADHTIELFLPPFQQLKKL</sequence>
<reference evidence="1" key="1">
    <citation type="submission" date="2014-05" db="EMBL/GenBank/DDBJ databases">
        <authorList>
            <person name="Chronopoulou M."/>
        </authorList>
    </citation>
    <scope>NUCLEOTIDE SEQUENCE</scope>
    <source>
        <tissue evidence="1">Whole organism</tissue>
    </source>
</reference>
<name>A0A0K2U380_LEPSM</name>
<feature type="non-terminal residue" evidence="1">
    <location>
        <position position="1"/>
    </location>
</feature>
<dbReference type="EMBL" id="HACA01015006">
    <property type="protein sequence ID" value="CDW32367.1"/>
    <property type="molecule type" value="Transcribed_RNA"/>
</dbReference>